<feature type="chain" id="PRO_5028807155" evidence="1">
    <location>
        <begin position="24"/>
        <end position="278"/>
    </location>
</feature>
<feature type="signal peptide" evidence="1">
    <location>
        <begin position="1"/>
        <end position="23"/>
    </location>
</feature>
<accession>A0A7G1HQJ7</accession>
<proteinExistence type="predicted"/>
<gene>
    <name evidence="2" type="ORF">Cop2CBH44_00630</name>
</gene>
<keyword evidence="1" id="KW-0732">Signal</keyword>
<protein>
    <submittedName>
        <fullName evidence="2">Uncharacterized protein</fullName>
    </submittedName>
</protein>
<dbReference type="AlphaFoldDB" id="A0A7G1HQJ7"/>
<sequence length="278" mass="30486">MKKQRLLLVAGLMTFVMSGVVRAQVGPTNETENYSPDGTYWGTPVHSVDVDFTKWSTTDLVMNEELQEKDNIGFYKFVIAERTFPPTWETSVCLHNNNPVLSLGNNQAEMAKIYFPTMADGAGAIRIVGYVSDNTARPIQLNYFVEGTSEKWEWKGGITLPNKSGDEDRVEAAIDIPGKVRIGLFYNQAAWPSIKSISISAYGENLPTGVSETVRPESIRMAGDCVLLGEECADVLVYSLGGQLVQELRGVTGRVVLPSGTGIVKVVAKDRVVSFKKL</sequence>
<evidence type="ECO:0000256" key="1">
    <source>
        <dbReference type="SAM" id="SignalP"/>
    </source>
</evidence>
<dbReference type="RefSeq" id="WP_157256175.1">
    <property type="nucleotide sequence ID" value="NZ_AP023322.1"/>
</dbReference>
<name>A0A7G1HQJ7_9BACT</name>
<keyword evidence="3" id="KW-1185">Reference proteome</keyword>
<organism evidence="2 3">
    <name type="scientific">Coprobacter secundus subsp. similis</name>
    <dbReference type="NCBI Taxonomy" id="2751153"/>
    <lineage>
        <taxon>Bacteria</taxon>
        <taxon>Pseudomonadati</taxon>
        <taxon>Bacteroidota</taxon>
        <taxon>Bacteroidia</taxon>
        <taxon>Bacteroidales</taxon>
        <taxon>Barnesiellaceae</taxon>
        <taxon>Coprobacter</taxon>
    </lineage>
</organism>
<evidence type="ECO:0000313" key="3">
    <source>
        <dbReference type="Proteomes" id="UP000594042"/>
    </source>
</evidence>
<dbReference type="Proteomes" id="UP000594042">
    <property type="component" value="Chromosome"/>
</dbReference>
<evidence type="ECO:0000313" key="2">
    <source>
        <dbReference type="EMBL" id="BCI61710.1"/>
    </source>
</evidence>
<reference evidence="3" key="1">
    <citation type="submission" date="2020-07" db="EMBL/GenBank/DDBJ databases">
        <title>Complete genome sequencing of Coprobacter sp. strain 2CBH44.</title>
        <authorList>
            <person name="Sakamoto M."/>
            <person name="Murakami T."/>
            <person name="Mori H."/>
        </authorList>
    </citation>
    <scope>NUCLEOTIDE SEQUENCE [LARGE SCALE GENOMIC DNA]</scope>
    <source>
        <strain evidence="3">2CBH44</strain>
    </source>
</reference>
<dbReference type="EMBL" id="AP023322">
    <property type="protein sequence ID" value="BCI61710.1"/>
    <property type="molecule type" value="Genomic_DNA"/>
</dbReference>
<dbReference type="KEGG" id="copr:Cop2CBH44_00630"/>